<evidence type="ECO:0000313" key="2">
    <source>
        <dbReference type="EMBL" id="AST93664.1"/>
    </source>
</evidence>
<dbReference type="STRING" id="1314751.GCA_001591425_04171"/>
<evidence type="ECO:0000259" key="1">
    <source>
        <dbReference type="PROSITE" id="PS51352"/>
    </source>
</evidence>
<dbReference type="KEGG" id="bcoh:BC6307_21535"/>
<dbReference type="Proteomes" id="UP000215224">
    <property type="component" value="Chromosome"/>
</dbReference>
<dbReference type="InterPro" id="IPR013766">
    <property type="entry name" value="Thioredoxin_domain"/>
</dbReference>
<proteinExistence type="predicted"/>
<dbReference type="PROSITE" id="PS51352">
    <property type="entry name" value="THIOREDOXIN_2"/>
    <property type="match status" value="1"/>
</dbReference>
<keyword evidence="3" id="KW-1185">Reference proteome</keyword>
<dbReference type="Pfam" id="PF00085">
    <property type="entry name" value="Thioredoxin"/>
    <property type="match status" value="1"/>
</dbReference>
<dbReference type="CDD" id="cd02947">
    <property type="entry name" value="TRX_family"/>
    <property type="match status" value="1"/>
</dbReference>
<organism evidence="2 3">
    <name type="scientific">Sutcliffiella cohnii</name>
    <dbReference type="NCBI Taxonomy" id="33932"/>
    <lineage>
        <taxon>Bacteria</taxon>
        <taxon>Bacillati</taxon>
        <taxon>Bacillota</taxon>
        <taxon>Bacilli</taxon>
        <taxon>Bacillales</taxon>
        <taxon>Bacillaceae</taxon>
        <taxon>Sutcliffiella</taxon>
    </lineage>
</organism>
<dbReference type="Gene3D" id="3.40.30.10">
    <property type="entry name" value="Glutaredoxin"/>
    <property type="match status" value="1"/>
</dbReference>
<feature type="domain" description="Thioredoxin" evidence="1">
    <location>
        <begin position="1"/>
        <end position="104"/>
    </location>
</feature>
<dbReference type="SUPFAM" id="SSF52833">
    <property type="entry name" value="Thioredoxin-like"/>
    <property type="match status" value="1"/>
</dbReference>
<protein>
    <submittedName>
        <fullName evidence="2">Thiol reductase thioredoxin</fullName>
    </submittedName>
</protein>
<dbReference type="AlphaFoldDB" id="A0A223KWB3"/>
<gene>
    <name evidence="2" type="ORF">BC6307_21535</name>
</gene>
<evidence type="ECO:0000313" key="3">
    <source>
        <dbReference type="Proteomes" id="UP000215224"/>
    </source>
</evidence>
<accession>A0A223KWB3</accession>
<name>A0A223KWB3_9BACI</name>
<dbReference type="RefSeq" id="WP_066420298.1">
    <property type="nucleotide sequence ID" value="NZ_CP018866.1"/>
</dbReference>
<sequence>MLTLTSIEMAQEFIEQHPLSFVYVSRTNCSVCHALLPQIEELLKEFPKIEVGFINADDVEEVAGHFSIFTVPAMMLFVDGKEMIREARFVHMEELRKKISKIYGMV</sequence>
<dbReference type="InterPro" id="IPR036249">
    <property type="entry name" value="Thioredoxin-like_sf"/>
</dbReference>
<dbReference type="EMBL" id="CP018866">
    <property type="protein sequence ID" value="AST93664.1"/>
    <property type="molecule type" value="Genomic_DNA"/>
</dbReference>
<reference evidence="2 3" key="1">
    <citation type="submission" date="2016-12" db="EMBL/GenBank/DDBJ databases">
        <title>The whole genome sequencing and assembly of Bacillus cohnii DSM 6307T strain.</title>
        <authorList>
            <person name="Lee Y.-J."/>
            <person name="Yi H."/>
            <person name="Bahn Y.-S."/>
            <person name="Kim J.F."/>
            <person name="Lee D.-W."/>
        </authorList>
    </citation>
    <scope>NUCLEOTIDE SEQUENCE [LARGE SCALE GENOMIC DNA]</scope>
    <source>
        <strain evidence="2 3">DSM 6307</strain>
    </source>
</reference>